<dbReference type="Pfam" id="PF11457">
    <property type="entry name" value="DUF3021"/>
    <property type="match status" value="1"/>
</dbReference>
<feature type="transmembrane region" description="Helical" evidence="1">
    <location>
        <begin position="5"/>
        <end position="25"/>
    </location>
</feature>
<accession>A0A345VN60</accession>
<keyword evidence="1" id="KW-0812">Transmembrane</keyword>
<sequence length="121" mass="13745">MLKKAIVRGIIPFVIMSAISILMNMQKIDPFQIRSTFLVGVIISVVASATVIYDIEKWSLLKQSIVHFIIMLFTVFPCLLISGWFDLNSTKDFFQVLGIFLLCGVFLWSIGYFVFGKLLSK</sequence>
<name>A0A345VN60_9STRE</name>
<feature type="transmembrane region" description="Helical" evidence="1">
    <location>
        <begin position="31"/>
        <end position="53"/>
    </location>
</feature>
<evidence type="ECO:0008006" key="4">
    <source>
        <dbReference type="Google" id="ProtNLM"/>
    </source>
</evidence>
<reference evidence="2 3" key="1">
    <citation type="submission" date="2017-07" db="EMBL/GenBank/DDBJ databases">
        <title>Streptococcus pluranimalium as cause of bovine abortion.</title>
        <authorList>
            <person name="Rodriguez Campos S."/>
            <person name="Gobeli Brawand S."/>
            <person name="Brodard I."/>
            <person name="Rychener L."/>
            <person name="Perreten V."/>
        </authorList>
    </citation>
    <scope>NUCLEOTIDE SEQUENCE [LARGE SCALE GENOMIC DNA]</scope>
    <source>
        <strain evidence="2 3">14A0014</strain>
    </source>
</reference>
<keyword evidence="1" id="KW-0472">Membrane</keyword>
<proteinExistence type="predicted"/>
<keyword evidence="1" id="KW-1133">Transmembrane helix</keyword>
<dbReference type="EMBL" id="CP022601">
    <property type="protein sequence ID" value="AXJ14162.1"/>
    <property type="molecule type" value="Genomic_DNA"/>
</dbReference>
<evidence type="ECO:0000256" key="1">
    <source>
        <dbReference type="SAM" id="Phobius"/>
    </source>
</evidence>
<protein>
    <recommendedName>
        <fullName evidence="4">DUF3021 domain-containing protein</fullName>
    </recommendedName>
</protein>
<dbReference type="Proteomes" id="UP000255411">
    <property type="component" value="Chromosome"/>
</dbReference>
<gene>
    <name evidence="2" type="ORF">Sp14A_22800</name>
</gene>
<feature type="transmembrane region" description="Helical" evidence="1">
    <location>
        <begin position="93"/>
        <end position="115"/>
    </location>
</feature>
<feature type="transmembrane region" description="Helical" evidence="1">
    <location>
        <begin position="65"/>
        <end position="87"/>
    </location>
</feature>
<dbReference type="AlphaFoldDB" id="A0A345VN60"/>
<organism evidence="2 3">
    <name type="scientific">Streptococcus pluranimalium</name>
    <dbReference type="NCBI Taxonomy" id="82348"/>
    <lineage>
        <taxon>Bacteria</taxon>
        <taxon>Bacillati</taxon>
        <taxon>Bacillota</taxon>
        <taxon>Bacilli</taxon>
        <taxon>Lactobacillales</taxon>
        <taxon>Streptococcaceae</taxon>
        <taxon>Streptococcus</taxon>
    </lineage>
</organism>
<dbReference type="InterPro" id="IPR021560">
    <property type="entry name" value="DUF3021"/>
</dbReference>
<dbReference type="RefSeq" id="WP_115131069.1">
    <property type="nucleotide sequence ID" value="NZ_CP022601.1"/>
</dbReference>
<evidence type="ECO:0000313" key="2">
    <source>
        <dbReference type="EMBL" id="AXJ14162.1"/>
    </source>
</evidence>
<evidence type="ECO:0000313" key="3">
    <source>
        <dbReference type="Proteomes" id="UP000255411"/>
    </source>
</evidence>